<dbReference type="AlphaFoldDB" id="A0A4P1RBL0"/>
<reference evidence="1 2" key="1">
    <citation type="journal article" date="2017" name="Plant Biotechnol. J.">
        <title>A comprehensive draft genome sequence for lupin (Lupinus angustifolius), an emerging health food: insights into plant-microbe interactions and legume evolution.</title>
        <authorList>
            <person name="Hane J.K."/>
            <person name="Ming Y."/>
            <person name="Kamphuis L.G."/>
            <person name="Nelson M.N."/>
            <person name="Garg G."/>
            <person name="Atkins C.A."/>
            <person name="Bayer P.E."/>
            <person name="Bravo A."/>
            <person name="Bringans S."/>
            <person name="Cannon S."/>
            <person name="Edwards D."/>
            <person name="Foley R."/>
            <person name="Gao L.L."/>
            <person name="Harrison M.J."/>
            <person name="Huang W."/>
            <person name="Hurgobin B."/>
            <person name="Li S."/>
            <person name="Liu C.W."/>
            <person name="McGrath A."/>
            <person name="Morahan G."/>
            <person name="Murray J."/>
            <person name="Weller J."/>
            <person name="Jian J."/>
            <person name="Singh K.B."/>
        </authorList>
    </citation>
    <scope>NUCLEOTIDE SEQUENCE</scope>
    <source>
        <strain evidence="2">cv. Tanjil</strain>
        <tissue evidence="1">Whole plant</tissue>
    </source>
</reference>
<dbReference type="Proteomes" id="UP000188354">
    <property type="component" value="Chromosome LG08"/>
</dbReference>
<organism evidence="1 2">
    <name type="scientific">Lupinus angustifolius</name>
    <name type="common">Narrow-leaved blue lupine</name>
    <dbReference type="NCBI Taxonomy" id="3871"/>
    <lineage>
        <taxon>Eukaryota</taxon>
        <taxon>Viridiplantae</taxon>
        <taxon>Streptophyta</taxon>
        <taxon>Embryophyta</taxon>
        <taxon>Tracheophyta</taxon>
        <taxon>Spermatophyta</taxon>
        <taxon>Magnoliopsida</taxon>
        <taxon>eudicotyledons</taxon>
        <taxon>Gunneridae</taxon>
        <taxon>Pentapetalae</taxon>
        <taxon>rosids</taxon>
        <taxon>fabids</taxon>
        <taxon>Fabales</taxon>
        <taxon>Fabaceae</taxon>
        <taxon>Papilionoideae</taxon>
        <taxon>50 kb inversion clade</taxon>
        <taxon>genistoids sensu lato</taxon>
        <taxon>core genistoids</taxon>
        <taxon>Genisteae</taxon>
        <taxon>Lupinus</taxon>
    </lineage>
</organism>
<proteinExistence type="predicted"/>
<dbReference type="EMBL" id="CM007368">
    <property type="protein sequence ID" value="OIW06500.1"/>
    <property type="molecule type" value="Genomic_DNA"/>
</dbReference>
<accession>A0A4P1RBL0</accession>
<keyword evidence="2" id="KW-1185">Reference proteome</keyword>
<dbReference type="Gramene" id="OIW06500">
    <property type="protein sequence ID" value="OIW06500"/>
    <property type="gene ID" value="TanjilG_05271"/>
</dbReference>
<evidence type="ECO:0000313" key="2">
    <source>
        <dbReference type="Proteomes" id="UP000188354"/>
    </source>
</evidence>
<protein>
    <submittedName>
        <fullName evidence="1">Uncharacterized protein</fullName>
    </submittedName>
</protein>
<evidence type="ECO:0000313" key="1">
    <source>
        <dbReference type="EMBL" id="OIW06500.1"/>
    </source>
</evidence>
<name>A0A4P1RBL0_LUPAN</name>
<gene>
    <name evidence="1" type="ORF">TanjilG_05271</name>
</gene>
<sequence length="164" mass="18529">MEGSCLGLSRLLRSLMSGWSSKTPDSEVGLAEWYVLVEVGLGQGYFLANSALWQLPREVGLGQGDFLANSTTWQSFNRRWFGPSKVGNFKYEINGEFLGSMNHGLIAINRYTLLVVVFKSYKNLEVAHFEWEEFVRSILVGRFHNDVNTSNTMTVDGEARVQDH</sequence>